<comment type="caution">
    <text evidence="3">The sequence shown here is derived from an EMBL/GenBank/DDBJ whole genome shotgun (WGS) entry which is preliminary data.</text>
</comment>
<dbReference type="Gene3D" id="3.40.50.150">
    <property type="entry name" value="Vaccinia Virus protein VP39"/>
    <property type="match status" value="1"/>
</dbReference>
<dbReference type="InParanoid" id="A0A409VCI2"/>
<sequence length="796" mass="90758">MSGLKMPDFQRFLRPIHGFPDATTFPGLLTLLLPCIALAVLLSTAFRPHMKFIWHCFFRPLGQDNQKANLDKFYRGQAEVYDTTRSVLLRGRYTMLSMSAAHLHELRAASPQKRLVWIDIGGGTGYNIELMDKHFPISSFDAVYLIDLCDSLLDVARRRFAKKGWKNVHVLCQDASEFTLPEWSELGIDPKGSVSFVTMSYSLSMIPSYYTVLDRVEHVLSSQDGLLGVVDFYTAGKQGSLHEKTIGGLSKECGWLSRWFWQIWFDFDHVHLGPARRSYLEYKFGTVKSYNGRNKFFLPFIVRIPYYIWLGRPRSCDITRFCHAFEVDGGNTIGNCSPSAAVKAQETDVVPPLDISDSGAEAVKEVPPTTSVVAVKANVINITPPLSSFHYQVKKPWRLPYYEQPVHKEFRTFIYSFTWEDPFEDMKVLDLTSDDSMLVITSAGDNALHYAIAANPKRIHCVDMNPCQGHLLELKLAAIQSLPYSDFFQMFGQGSHPGFRTLLDSRISPHISSSAYQFWRFNDEAFSSSFYMHGYSGLALRLAKIIFTLAGVTKDVEALCDCDTLEEQSRIWREKLRPVLLNPVVVAFLRSPMFCWNALGVPLNQRRMILEEGTFYDYVKNTLDPLAERYLFKTGSYFYLLTLLGHYTPSSCPLYLTPSGFEALKKNDGLAMDSFRLHTDSIVNVLRGLSKWSLTRTLVMDHLDWFAPGATDVDEEVQELHRVTAPAGLVFWRSASKEPWYNRVFEKAGFKVTPVAIRHGSEAIDMVNMYVILSPKNVSPDVFCHRYRSFWKAERL</sequence>
<reference evidence="3 4" key="1">
    <citation type="journal article" date="2018" name="Evol. Lett.">
        <title>Horizontal gene cluster transfer increased hallucinogenic mushroom diversity.</title>
        <authorList>
            <person name="Reynolds H.T."/>
            <person name="Vijayakumar V."/>
            <person name="Gluck-Thaler E."/>
            <person name="Korotkin H.B."/>
            <person name="Matheny P.B."/>
            <person name="Slot J.C."/>
        </authorList>
    </citation>
    <scope>NUCLEOTIDE SEQUENCE [LARGE SCALE GENOMIC DNA]</scope>
    <source>
        <strain evidence="3 4">SRW20</strain>
    </source>
</reference>
<dbReference type="STRING" id="231916.A0A409VCI2"/>
<evidence type="ECO:0000313" key="3">
    <source>
        <dbReference type="EMBL" id="PPQ64811.1"/>
    </source>
</evidence>
<accession>A0A409VCI2</accession>
<dbReference type="Proteomes" id="UP000284706">
    <property type="component" value="Unassembled WGS sequence"/>
</dbReference>
<dbReference type="InterPro" id="IPR021829">
    <property type="entry name" value="DUF3419"/>
</dbReference>
<dbReference type="PANTHER" id="PTHR47473">
    <property type="entry name" value="BTA1P"/>
    <property type="match status" value="1"/>
</dbReference>
<evidence type="ECO:0000256" key="1">
    <source>
        <dbReference type="SAM" id="Phobius"/>
    </source>
</evidence>
<dbReference type="InterPro" id="IPR029063">
    <property type="entry name" value="SAM-dependent_MTases_sf"/>
</dbReference>
<evidence type="ECO:0000313" key="4">
    <source>
        <dbReference type="Proteomes" id="UP000284706"/>
    </source>
</evidence>
<dbReference type="OrthoDB" id="10253390at2759"/>
<dbReference type="EMBL" id="NHYE01005662">
    <property type="protein sequence ID" value="PPQ64811.1"/>
    <property type="molecule type" value="Genomic_DNA"/>
</dbReference>
<dbReference type="AlphaFoldDB" id="A0A409VCI2"/>
<name>A0A409VCI2_9AGAR</name>
<gene>
    <name evidence="3" type="ORF">CVT26_002643</name>
</gene>
<dbReference type="InterPro" id="IPR041698">
    <property type="entry name" value="Methyltransf_25"/>
</dbReference>
<organism evidence="3 4">
    <name type="scientific">Gymnopilus dilepis</name>
    <dbReference type="NCBI Taxonomy" id="231916"/>
    <lineage>
        <taxon>Eukaryota</taxon>
        <taxon>Fungi</taxon>
        <taxon>Dikarya</taxon>
        <taxon>Basidiomycota</taxon>
        <taxon>Agaricomycotina</taxon>
        <taxon>Agaricomycetes</taxon>
        <taxon>Agaricomycetidae</taxon>
        <taxon>Agaricales</taxon>
        <taxon>Agaricineae</taxon>
        <taxon>Hymenogastraceae</taxon>
        <taxon>Gymnopilus</taxon>
    </lineage>
</organism>
<keyword evidence="4" id="KW-1185">Reference proteome</keyword>
<dbReference type="CDD" id="cd02440">
    <property type="entry name" value="AdoMet_MTases"/>
    <property type="match status" value="1"/>
</dbReference>
<dbReference type="PANTHER" id="PTHR47473:SF1">
    <property type="entry name" value="METHYLTRANSFERASE DOMAIN-CONTAINING PROTEIN"/>
    <property type="match status" value="1"/>
</dbReference>
<keyword evidence="1" id="KW-0812">Transmembrane</keyword>
<keyword evidence="1" id="KW-0472">Membrane</keyword>
<feature type="domain" description="Methyltransferase" evidence="2">
    <location>
        <begin position="119"/>
        <end position="221"/>
    </location>
</feature>
<keyword evidence="1" id="KW-1133">Transmembrane helix</keyword>
<protein>
    <recommendedName>
        <fullName evidence="2">Methyltransferase domain-containing protein</fullName>
    </recommendedName>
</protein>
<evidence type="ECO:0000259" key="2">
    <source>
        <dbReference type="Pfam" id="PF13649"/>
    </source>
</evidence>
<dbReference type="SUPFAM" id="SSF53335">
    <property type="entry name" value="S-adenosyl-L-methionine-dependent methyltransferases"/>
    <property type="match status" value="1"/>
</dbReference>
<feature type="transmembrane region" description="Helical" evidence="1">
    <location>
        <begin position="25"/>
        <end position="46"/>
    </location>
</feature>
<dbReference type="Pfam" id="PF11899">
    <property type="entry name" value="DUF3419"/>
    <property type="match status" value="1"/>
</dbReference>
<proteinExistence type="predicted"/>
<dbReference type="Pfam" id="PF13649">
    <property type="entry name" value="Methyltransf_25"/>
    <property type="match status" value="1"/>
</dbReference>